<evidence type="ECO:0000313" key="2">
    <source>
        <dbReference type="Proteomes" id="UP000483379"/>
    </source>
</evidence>
<keyword evidence="2" id="KW-1185">Reference proteome</keyword>
<gene>
    <name evidence="1" type="ORF">G3446_24460</name>
</gene>
<dbReference type="EMBL" id="JAAIJQ010000131">
    <property type="protein sequence ID" value="NEV64975.1"/>
    <property type="molecule type" value="Genomic_DNA"/>
</dbReference>
<dbReference type="Proteomes" id="UP000483379">
    <property type="component" value="Unassembled WGS sequence"/>
</dbReference>
<dbReference type="RefSeq" id="WP_164456251.1">
    <property type="nucleotide sequence ID" value="NZ_JAAIJQ010000131.1"/>
</dbReference>
<dbReference type="AlphaFoldDB" id="A0A6M0K934"/>
<organism evidence="1 2">
    <name type="scientific">Thiorhodococcus minor</name>
    <dbReference type="NCBI Taxonomy" id="57489"/>
    <lineage>
        <taxon>Bacteria</taxon>
        <taxon>Pseudomonadati</taxon>
        <taxon>Pseudomonadota</taxon>
        <taxon>Gammaproteobacteria</taxon>
        <taxon>Chromatiales</taxon>
        <taxon>Chromatiaceae</taxon>
        <taxon>Thiorhodococcus</taxon>
    </lineage>
</organism>
<protein>
    <recommendedName>
        <fullName evidence="3">STAS domain-containing protein</fullName>
    </recommendedName>
</protein>
<proteinExistence type="predicted"/>
<comment type="caution">
    <text evidence="1">The sequence shown here is derived from an EMBL/GenBank/DDBJ whole genome shotgun (WGS) entry which is preliminary data.</text>
</comment>
<evidence type="ECO:0008006" key="3">
    <source>
        <dbReference type="Google" id="ProtNLM"/>
    </source>
</evidence>
<accession>A0A6M0K934</accession>
<sequence length="85" mass="9249">MTIRITATDAPDRRMLKIDGRLQSEDLPELERVCADDLQGLELDLSGLRGVDESAVALLRRLRTQGVRLTGVSAYVALRLGGAAE</sequence>
<name>A0A6M0K934_9GAMM</name>
<reference evidence="1 2" key="1">
    <citation type="submission" date="2020-02" db="EMBL/GenBank/DDBJ databases">
        <title>Genome sequences of Thiorhodococcus mannitoliphagus and Thiorhodococcus minor, purple sulfur photosynthetic bacteria in the gammaproteobacterial family, Chromatiaceae.</title>
        <authorList>
            <person name="Aviles F.A."/>
            <person name="Meyer T.E."/>
            <person name="Kyndt J.A."/>
        </authorList>
    </citation>
    <scope>NUCLEOTIDE SEQUENCE [LARGE SCALE GENOMIC DNA]</scope>
    <source>
        <strain evidence="1 2">DSM 11518</strain>
    </source>
</reference>
<dbReference type="SUPFAM" id="SSF52091">
    <property type="entry name" value="SpoIIaa-like"/>
    <property type="match status" value="1"/>
</dbReference>
<dbReference type="InterPro" id="IPR036513">
    <property type="entry name" value="STAS_dom_sf"/>
</dbReference>
<evidence type="ECO:0000313" key="1">
    <source>
        <dbReference type="EMBL" id="NEV64975.1"/>
    </source>
</evidence>